<feature type="compositionally biased region" description="Basic and acidic residues" evidence="3">
    <location>
        <begin position="170"/>
        <end position="181"/>
    </location>
</feature>
<gene>
    <name evidence="6" type="ORF">DAPPUDRAFT_323851</name>
</gene>
<dbReference type="SUPFAM" id="SSF109709">
    <property type="entry name" value="KorB DNA-binding domain-like"/>
    <property type="match status" value="1"/>
</dbReference>
<dbReference type="PANTHER" id="PTHR23080:SF143">
    <property type="entry name" value="SI:DKEY-56D12.4"/>
    <property type="match status" value="1"/>
</dbReference>
<dbReference type="HOGENOM" id="CLU_054455_0_0_1"/>
<proteinExistence type="predicted"/>
<dbReference type="Pfam" id="PF13613">
    <property type="entry name" value="HTH_Tnp_4"/>
    <property type="match status" value="1"/>
</dbReference>
<reference evidence="6 7" key="1">
    <citation type="journal article" date="2011" name="Science">
        <title>The ecoresponsive genome of Daphnia pulex.</title>
        <authorList>
            <person name="Colbourne J.K."/>
            <person name="Pfrender M.E."/>
            <person name="Gilbert D."/>
            <person name="Thomas W.K."/>
            <person name="Tucker A."/>
            <person name="Oakley T.H."/>
            <person name="Tokishita S."/>
            <person name="Aerts A."/>
            <person name="Arnold G.J."/>
            <person name="Basu M.K."/>
            <person name="Bauer D.J."/>
            <person name="Caceres C.E."/>
            <person name="Carmel L."/>
            <person name="Casola C."/>
            <person name="Choi J.H."/>
            <person name="Detter J.C."/>
            <person name="Dong Q."/>
            <person name="Dusheyko S."/>
            <person name="Eads B.D."/>
            <person name="Frohlich T."/>
            <person name="Geiler-Samerotte K.A."/>
            <person name="Gerlach D."/>
            <person name="Hatcher P."/>
            <person name="Jogdeo S."/>
            <person name="Krijgsveld J."/>
            <person name="Kriventseva E.V."/>
            <person name="Kultz D."/>
            <person name="Laforsch C."/>
            <person name="Lindquist E."/>
            <person name="Lopez J."/>
            <person name="Manak J.R."/>
            <person name="Muller J."/>
            <person name="Pangilinan J."/>
            <person name="Patwardhan R.P."/>
            <person name="Pitluck S."/>
            <person name="Pritham E.J."/>
            <person name="Rechtsteiner A."/>
            <person name="Rho M."/>
            <person name="Rogozin I.B."/>
            <person name="Sakarya O."/>
            <person name="Salamov A."/>
            <person name="Schaack S."/>
            <person name="Shapiro H."/>
            <person name="Shiga Y."/>
            <person name="Skalitzky C."/>
            <person name="Smith Z."/>
            <person name="Souvorov A."/>
            <person name="Sung W."/>
            <person name="Tang Z."/>
            <person name="Tsuchiya D."/>
            <person name="Tu H."/>
            <person name="Vos H."/>
            <person name="Wang M."/>
            <person name="Wolf Y.I."/>
            <person name="Yamagata H."/>
            <person name="Yamada T."/>
            <person name="Ye Y."/>
            <person name="Shaw J.R."/>
            <person name="Andrews J."/>
            <person name="Crease T.J."/>
            <person name="Tang H."/>
            <person name="Lucas S.M."/>
            <person name="Robertson H.M."/>
            <person name="Bork P."/>
            <person name="Koonin E.V."/>
            <person name="Zdobnov E.M."/>
            <person name="Grigoriev I.V."/>
            <person name="Lynch M."/>
            <person name="Boore J.L."/>
        </authorList>
    </citation>
    <scope>NUCLEOTIDE SEQUENCE [LARGE SCALE GENOMIC DNA]</scope>
</reference>
<evidence type="ECO:0000313" key="7">
    <source>
        <dbReference type="Proteomes" id="UP000000305"/>
    </source>
</evidence>
<keyword evidence="2" id="KW-0479">Metal-binding</keyword>
<name>E9GZY3_DAPPU</name>
<evidence type="ECO:0000313" key="6">
    <source>
        <dbReference type="EMBL" id="EFX74900.1"/>
    </source>
</evidence>
<evidence type="ECO:0000256" key="3">
    <source>
        <dbReference type="SAM" id="MobiDB-lite"/>
    </source>
</evidence>
<keyword evidence="7" id="KW-1185">Reference proteome</keyword>
<evidence type="ECO:0000259" key="4">
    <source>
        <dbReference type="Pfam" id="PF13359"/>
    </source>
</evidence>
<dbReference type="STRING" id="6669.E9GZY3"/>
<comment type="cofactor">
    <cofactor evidence="1">
        <name>a divalent metal cation</name>
        <dbReference type="ChEBI" id="CHEBI:60240"/>
    </cofactor>
</comment>
<feature type="region of interest" description="Disordered" evidence="3">
    <location>
        <begin position="170"/>
        <end position="217"/>
    </location>
</feature>
<dbReference type="OrthoDB" id="6369785at2759"/>
<evidence type="ECO:0008006" key="8">
    <source>
        <dbReference type="Google" id="ProtNLM"/>
    </source>
</evidence>
<feature type="domain" description="Transposase Helix-turn-helix" evidence="5">
    <location>
        <begin position="264"/>
        <end position="314"/>
    </location>
</feature>
<feature type="domain" description="DDE Tnp4" evidence="4">
    <location>
        <begin position="345"/>
        <end position="403"/>
    </location>
</feature>
<sequence>MPKLRVCCISGKPANFCNENDIDWIPSKNLDLLVTNKTRNTQNDNEHSHNYNDEESNVDVTLLNDDSNVGCLLLSSSVCGEINDSQLPDCASFINSDIASSSDIVENYSTAATEYSSSQTNRSKNNFISTALKYRNEITSLIYDLRRAGVKNSQECKLGDFINFHEQDTKMQENSERHIDDSQTANNATTSFATDSSTEGSQDELGVSADNSKPVDNDTQQLKELIASLEEQLKKKKLINQITDNDKMTKFYTGLNSPNTRKTSLPPMEQFLLVLMRLRLNLSEQDLAYRFNISQGTVSKHLRLWIDVMFVRLGSVLMLWPTPESLLNSSPTPFKKKFPRCVSIIDCFEIGIERFKHLLARCSTYSYYKGRNTIKFLISITPRGAISFISQGYGGRSTDVQITLDPKNRSNEKF</sequence>
<dbReference type="Pfam" id="PF13359">
    <property type="entry name" value="DDE_Tnp_4"/>
    <property type="match status" value="1"/>
</dbReference>
<dbReference type="KEGG" id="dpx:DAPPUDRAFT_323851"/>
<dbReference type="Proteomes" id="UP000000305">
    <property type="component" value="Unassembled WGS sequence"/>
</dbReference>
<dbReference type="GO" id="GO:0046872">
    <property type="term" value="F:metal ion binding"/>
    <property type="evidence" value="ECO:0007669"/>
    <property type="project" value="UniProtKB-KW"/>
</dbReference>
<dbReference type="InterPro" id="IPR027805">
    <property type="entry name" value="Transposase_HTH_dom"/>
</dbReference>
<dbReference type="InterPro" id="IPR027806">
    <property type="entry name" value="HARBI1_dom"/>
</dbReference>
<evidence type="ECO:0000256" key="1">
    <source>
        <dbReference type="ARBA" id="ARBA00001968"/>
    </source>
</evidence>
<dbReference type="InParanoid" id="E9GZY3"/>
<evidence type="ECO:0000256" key="2">
    <source>
        <dbReference type="ARBA" id="ARBA00022723"/>
    </source>
</evidence>
<organism evidence="6 7">
    <name type="scientific">Daphnia pulex</name>
    <name type="common">Water flea</name>
    <dbReference type="NCBI Taxonomy" id="6669"/>
    <lineage>
        <taxon>Eukaryota</taxon>
        <taxon>Metazoa</taxon>
        <taxon>Ecdysozoa</taxon>
        <taxon>Arthropoda</taxon>
        <taxon>Crustacea</taxon>
        <taxon>Branchiopoda</taxon>
        <taxon>Diplostraca</taxon>
        <taxon>Cladocera</taxon>
        <taxon>Anomopoda</taxon>
        <taxon>Daphniidae</taxon>
        <taxon>Daphnia</taxon>
    </lineage>
</organism>
<dbReference type="eggNOG" id="ENOG502RXBE">
    <property type="taxonomic scope" value="Eukaryota"/>
</dbReference>
<dbReference type="AlphaFoldDB" id="E9GZY3"/>
<evidence type="ECO:0000259" key="5">
    <source>
        <dbReference type="Pfam" id="PF13613"/>
    </source>
</evidence>
<dbReference type="PANTHER" id="PTHR23080">
    <property type="entry name" value="THAP DOMAIN PROTEIN"/>
    <property type="match status" value="1"/>
</dbReference>
<protein>
    <recommendedName>
        <fullName evidence="8">Transposase Helix-turn-helix domain-containing protein</fullName>
    </recommendedName>
</protein>
<accession>E9GZY3</accession>
<feature type="compositionally biased region" description="Polar residues" evidence="3">
    <location>
        <begin position="182"/>
        <end position="200"/>
    </location>
</feature>
<dbReference type="EMBL" id="GL732579">
    <property type="protein sequence ID" value="EFX74900.1"/>
    <property type="molecule type" value="Genomic_DNA"/>
</dbReference>